<protein>
    <submittedName>
        <fullName evidence="3">Ig-like domain-containing protein</fullName>
    </submittedName>
</protein>
<dbReference type="InterPro" id="IPR003343">
    <property type="entry name" value="Big_2"/>
</dbReference>
<dbReference type="Gene3D" id="1.20.1270.90">
    <property type="entry name" value="AF1782-like"/>
    <property type="match status" value="3"/>
</dbReference>
<reference evidence="3 4" key="1">
    <citation type="submission" date="2024-03" db="EMBL/GenBank/DDBJ databases">
        <title>Human intestinal bacterial collection.</title>
        <authorList>
            <person name="Pauvert C."/>
            <person name="Hitch T.C.A."/>
            <person name="Clavel T."/>
        </authorList>
    </citation>
    <scope>NUCLEOTIDE SEQUENCE [LARGE SCALE GENOMIC DNA]</scope>
    <source>
        <strain evidence="3 4">CLA-AA-H95</strain>
    </source>
</reference>
<feature type="chain" id="PRO_5045926108" evidence="1">
    <location>
        <begin position="30"/>
        <end position="1084"/>
    </location>
</feature>
<feature type="domain" description="BIG2" evidence="2">
    <location>
        <begin position="1000"/>
        <end position="1079"/>
    </location>
</feature>
<dbReference type="Pfam" id="PF02368">
    <property type="entry name" value="Big_2"/>
    <property type="match status" value="3"/>
</dbReference>
<keyword evidence="4" id="KW-1185">Reference proteome</keyword>
<evidence type="ECO:0000313" key="3">
    <source>
        <dbReference type="EMBL" id="MEQ2356831.1"/>
    </source>
</evidence>
<dbReference type="EMBL" id="JBBMEI010000001">
    <property type="protein sequence ID" value="MEQ2356831.1"/>
    <property type="molecule type" value="Genomic_DNA"/>
</dbReference>
<gene>
    <name evidence="3" type="ORF">WMO75_00500</name>
</gene>
<dbReference type="Gene3D" id="2.60.40.1080">
    <property type="match status" value="3"/>
</dbReference>
<feature type="domain" description="BIG2" evidence="2">
    <location>
        <begin position="911"/>
        <end position="991"/>
    </location>
</feature>
<feature type="domain" description="BIG2" evidence="2">
    <location>
        <begin position="828"/>
        <end position="904"/>
    </location>
</feature>
<dbReference type="SUPFAM" id="SSF49373">
    <property type="entry name" value="Invasin/intimin cell-adhesion fragments"/>
    <property type="match status" value="3"/>
</dbReference>
<proteinExistence type="predicted"/>
<accession>A0ABV1AGF7</accession>
<evidence type="ECO:0000313" key="4">
    <source>
        <dbReference type="Proteomes" id="UP001446032"/>
    </source>
</evidence>
<dbReference type="SMART" id="SM00635">
    <property type="entry name" value="BID_2"/>
    <property type="match status" value="3"/>
</dbReference>
<evidence type="ECO:0000256" key="1">
    <source>
        <dbReference type="SAM" id="SignalP"/>
    </source>
</evidence>
<feature type="signal peptide" evidence="1">
    <location>
        <begin position="1"/>
        <end position="29"/>
    </location>
</feature>
<dbReference type="Proteomes" id="UP001446032">
    <property type="component" value="Unassembled WGS sequence"/>
</dbReference>
<dbReference type="InterPro" id="IPR008964">
    <property type="entry name" value="Invasin/intimin_cell_adhesion"/>
</dbReference>
<organism evidence="3 4">
    <name type="scientific">Blautia intestinihominis</name>
    <dbReference type="NCBI Taxonomy" id="3133152"/>
    <lineage>
        <taxon>Bacteria</taxon>
        <taxon>Bacillati</taxon>
        <taxon>Bacillota</taxon>
        <taxon>Clostridia</taxon>
        <taxon>Lachnospirales</taxon>
        <taxon>Lachnospiraceae</taxon>
        <taxon>Blautia</taxon>
    </lineage>
</organism>
<sequence length="1084" mass="115439">MKQRSKILTALFLSASLAVTPAASVSVLAEDLDFAAVEEIDVVPEEEISDSEEVSTSTEDSVLAADITTEDSDLTTDEFTADTSTFSADEADVFTSGETSEQDVSEARTHSIKVSVINSSGVASGMYAMNSAVVTRQDDGTYLVRMHQTNVNRNYMALTDDKNKATNHEVDWYVAGGDDGYWYTIPVASLTDPLYASFSYTKNVNAGKAWGNVQTITFDVSSMAETEERDAVASDINKLPATNGPADYTSVDAALATVPEDLSIYTDETADAVRAAVAAVKRDYTMAQQADVDKMAQAITDAVNALVKKAVEEAKTHSIKVSVTNSEGVASGMYAMDDAIVTKQDDGTYLVKMHQANENRNYMALVNGTTADDIAAATQHKVDWYVADSSYYYTIPVASLSDTVYASFSKTTNVNKGSKWSNVQAITFDTTSMADTDKSDIDASGMNKQAALDYSSVDAALATVPEDLSIYTDETANAVTSAVKALSGTYKAATQDDVDKLATAITDAVNALVERGLLTVTNETLMFNVEKAILRDGNLILTLHGTGYHYLYKGTYEEAVANGDNRDNWIAGEEVNGKWQFTVPVAEGETYLPIVAISNSYLTKYEEGKNSLKRAFYPRQAVIDQDAATLVTGDYDHTKDLTVDNSVKMFNVAAASLETIGGPNSNNYKEILHLTMGSDSFDKVFIGFAKDAAKAETTADITDRKVSFNMKANAMGGEATTDYLDKEVIFSFHSVKNGTWYERVFNVSKTNGTLTITPVAAADYTAVDAALAAVPKDLSIYTDETVAAVRAAVDAVNKNCTVYQQADVDKMASDITAAVKALVKKPVAAAKVTLNATSKKITTGKSFTLKATVAPSNTTDKVVWKSSNTKVATVSANGTVKAVKAGTAVITATAGKVKATCKVTVANPVYKVTSIKLAAAPSRYITAGKRVQLRATITPSNATNKAVTWKSSNTRIATVSSTGIVTFNKNAGGKKVTITATAKDGSKKYARITLACMKGSVKSIRLSGKTTVTNGQSTKVTAAVTSQGGSANRSLAWSSSNTKLATVDKYGKVKTIKGKKGTVTITAKATDGSGKKATFKIRIK</sequence>
<keyword evidence="1" id="KW-0732">Signal</keyword>
<evidence type="ECO:0000259" key="2">
    <source>
        <dbReference type="SMART" id="SM00635"/>
    </source>
</evidence>
<dbReference type="RefSeq" id="WP_349077469.1">
    <property type="nucleotide sequence ID" value="NZ_JBBMEI010000001.1"/>
</dbReference>
<name>A0ABV1AGF7_9FIRM</name>
<comment type="caution">
    <text evidence="3">The sequence shown here is derived from an EMBL/GenBank/DDBJ whole genome shotgun (WGS) entry which is preliminary data.</text>
</comment>